<evidence type="ECO:0000256" key="1">
    <source>
        <dbReference type="SAM" id="MobiDB-lite"/>
    </source>
</evidence>
<organism evidence="2 3">
    <name type="scientific">Streptomyces phaeolivaceus</name>
    <dbReference type="NCBI Taxonomy" id="2653200"/>
    <lineage>
        <taxon>Bacteria</taxon>
        <taxon>Bacillati</taxon>
        <taxon>Actinomycetota</taxon>
        <taxon>Actinomycetes</taxon>
        <taxon>Kitasatosporales</taxon>
        <taxon>Streptomycetaceae</taxon>
        <taxon>Streptomyces</taxon>
    </lineage>
</organism>
<dbReference type="AlphaFoldDB" id="A0A5P8K628"/>
<gene>
    <name evidence="2" type="ORF">F9278_22485</name>
</gene>
<evidence type="ECO:0000313" key="2">
    <source>
        <dbReference type="EMBL" id="QFQ98490.1"/>
    </source>
</evidence>
<dbReference type="KEGG" id="sphv:F9278_22485"/>
<proteinExistence type="predicted"/>
<evidence type="ECO:0000313" key="3">
    <source>
        <dbReference type="Proteomes" id="UP000327294"/>
    </source>
</evidence>
<protein>
    <submittedName>
        <fullName evidence="2">Uncharacterized protein</fullName>
    </submittedName>
</protein>
<name>A0A5P8K628_9ACTN</name>
<keyword evidence="3" id="KW-1185">Reference proteome</keyword>
<accession>A0A5P8K628</accession>
<feature type="region of interest" description="Disordered" evidence="1">
    <location>
        <begin position="1"/>
        <end position="24"/>
    </location>
</feature>
<reference evidence="2 3" key="1">
    <citation type="submission" date="2019-10" db="EMBL/GenBank/DDBJ databases">
        <title>Streptomyces sp. strain GY16 isolated from leaves of Broussonetia papyrifera.</title>
        <authorList>
            <person name="Mo P."/>
        </authorList>
    </citation>
    <scope>NUCLEOTIDE SEQUENCE [LARGE SCALE GENOMIC DNA]</scope>
    <source>
        <strain evidence="2 3">GY16</strain>
    </source>
</reference>
<dbReference type="EMBL" id="CP045096">
    <property type="protein sequence ID" value="QFQ98490.1"/>
    <property type="molecule type" value="Genomic_DNA"/>
</dbReference>
<sequence>MNVEMDGDWHPHGSDDLRRLSDTPTAHADRLRELADRLDGLTNAFDAAKGGMPAAATPEKGGSG</sequence>
<feature type="region of interest" description="Disordered" evidence="1">
    <location>
        <begin position="45"/>
        <end position="64"/>
    </location>
</feature>
<feature type="compositionally biased region" description="Basic and acidic residues" evidence="1">
    <location>
        <begin position="7"/>
        <end position="24"/>
    </location>
</feature>
<dbReference type="Proteomes" id="UP000327294">
    <property type="component" value="Chromosome"/>
</dbReference>